<comment type="caution">
    <text evidence="2">The sequence shown here is derived from an EMBL/GenBank/DDBJ whole genome shotgun (WGS) entry which is preliminary data.</text>
</comment>
<reference evidence="2" key="1">
    <citation type="journal article" date="2014" name="Int. J. Syst. Evol. Microbiol.">
        <title>Complete genome sequence of Corynebacterium casei LMG S-19264T (=DSM 44701T), isolated from a smear-ripened cheese.</title>
        <authorList>
            <consortium name="US DOE Joint Genome Institute (JGI-PGF)"/>
            <person name="Walter F."/>
            <person name="Albersmeier A."/>
            <person name="Kalinowski J."/>
            <person name="Ruckert C."/>
        </authorList>
    </citation>
    <scope>NUCLEOTIDE SEQUENCE</scope>
    <source>
        <strain evidence="2">JCM 4059</strain>
    </source>
</reference>
<gene>
    <name evidence="2" type="ORF">GCM10010218_59140</name>
</gene>
<protein>
    <submittedName>
        <fullName evidence="2">Uncharacterized protein</fullName>
    </submittedName>
</protein>
<evidence type="ECO:0000313" key="3">
    <source>
        <dbReference type="Proteomes" id="UP000638313"/>
    </source>
</evidence>
<organism evidence="2 3">
    <name type="scientific">Streptomyces mashuensis</name>
    <dbReference type="NCBI Taxonomy" id="33904"/>
    <lineage>
        <taxon>Bacteria</taxon>
        <taxon>Bacillati</taxon>
        <taxon>Actinomycetota</taxon>
        <taxon>Actinomycetes</taxon>
        <taxon>Kitasatosporales</taxon>
        <taxon>Streptomycetaceae</taxon>
        <taxon>Streptomyces</taxon>
    </lineage>
</organism>
<proteinExistence type="predicted"/>
<dbReference type="RefSeq" id="WP_190132838.1">
    <property type="nucleotide sequence ID" value="NZ_BNBD01000019.1"/>
</dbReference>
<reference evidence="2" key="2">
    <citation type="submission" date="2020-09" db="EMBL/GenBank/DDBJ databases">
        <authorList>
            <person name="Sun Q."/>
            <person name="Ohkuma M."/>
        </authorList>
    </citation>
    <scope>NUCLEOTIDE SEQUENCE</scope>
    <source>
        <strain evidence="2">JCM 4059</strain>
    </source>
</reference>
<dbReference type="EMBL" id="BNBD01000019">
    <property type="protein sequence ID" value="GHF69973.1"/>
    <property type="molecule type" value="Genomic_DNA"/>
</dbReference>
<name>A0A919EF49_9ACTN</name>
<accession>A0A919EF49</accession>
<keyword evidence="3" id="KW-1185">Reference proteome</keyword>
<evidence type="ECO:0000313" key="2">
    <source>
        <dbReference type="EMBL" id="GHF69973.1"/>
    </source>
</evidence>
<feature type="compositionally biased region" description="Basic and acidic residues" evidence="1">
    <location>
        <begin position="16"/>
        <end position="25"/>
    </location>
</feature>
<dbReference type="AlphaFoldDB" id="A0A919EF49"/>
<dbReference type="Proteomes" id="UP000638313">
    <property type="component" value="Unassembled WGS sequence"/>
</dbReference>
<feature type="region of interest" description="Disordered" evidence="1">
    <location>
        <begin position="1"/>
        <end position="25"/>
    </location>
</feature>
<sequence length="70" mass="8231">MQTDPVTRFLHALPPESRHDVEQLPRDQQERLADAWEEYLRNDTDLMSLSELDPAKAEHEAAEHVVKNYF</sequence>
<evidence type="ECO:0000256" key="1">
    <source>
        <dbReference type="SAM" id="MobiDB-lite"/>
    </source>
</evidence>